<accession>A0AAE1D0T4</accession>
<evidence type="ECO:0000313" key="10">
    <source>
        <dbReference type="Proteomes" id="UP001283361"/>
    </source>
</evidence>
<gene>
    <name evidence="9" type="ORF">RRG08_063100</name>
</gene>
<keyword evidence="4 7" id="KW-0732">Signal</keyword>
<feature type="signal peptide" evidence="7">
    <location>
        <begin position="1"/>
        <end position="21"/>
    </location>
</feature>
<dbReference type="GO" id="GO:0016671">
    <property type="term" value="F:oxidoreductase activity, acting on a sulfur group of donors, disulfide as acceptor"/>
    <property type="evidence" value="ECO:0007669"/>
    <property type="project" value="InterPro"/>
</dbReference>
<keyword evidence="6" id="KW-0325">Glycoprotein</keyword>
<evidence type="ECO:0000256" key="6">
    <source>
        <dbReference type="ARBA" id="ARBA00023180"/>
    </source>
</evidence>
<evidence type="ECO:0000259" key="8">
    <source>
        <dbReference type="PROSITE" id="PS51110"/>
    </source>
</evidence>
<name>A0AAE1D0T4_9GAST</name>
<dbReference type="AlphaFoldDB" id="A0AAE1D0T4"/>
<dbReference type="PANTHER" id="PTHR13234">
    <property type="entry name" value="GAMMA-INTERFERON INDUCIBLE LYSOSOMAL THIOL REDUCTASE GILT"/>
    <property type="match status" value="1"/>
</dbReference>
<evidence type="ECO:0000256" key="1">
    <source>
        <dbReference type="ARBA" id="ARBA00004613"/>
    </source>
</evidence>
<reference evidence="9" key="1">
    <citation type="journal article" date="2023" name="G3 (Bethesda)">
        <title>A reference genome for the long-term kleptoplast-retaining sea slug Elysia crispata morphotype clarki.</title>
        <authorList>
            <person name="Eastman K.E."/>
            <person name="Pendleton A.L."/>
            <person name="Shaikh M.A."/>
            <person name="Suttiyut T."/>
            <person name="Ogas R."/>
            <person name="Tomko P."/>
            <person name="Gavelis G."/>
            <person name="Widhalm J.R."/>
            <person name="Wisecaver J.H."/>
        </authorList>
    </citation>
    <scope>NUCLEOTIDE SEQUENCE</scope>
    <source>
        <strain evidence="9">ECLA1</strain>
    </source>
</reference>
<evidence type="ECO:0000313" key="9">
    <source>
        <dbReference type="EMBL" id="KAK3749817.1"/>
    </source>
</evidence>
<comment type="caution">
    <text evidence="9">The sequence shown here is derived from an EMBL/GenBank/DDBJ whole genome shotgun (WGS) entry which is preliminary data.</text>
</comment>
<evidence type="ECO:0000256" key="5">
    <source>
        <dbReference type="ARBA" id="ARBA00023157"/>
    </source>
</evidence>
<keyword evidence="5" id="KW-1015">Disulfide bond</keyword>
<dbReference type="GO" id="GO:0005576">
    <property type="term" value="C:extracellular region"/>
    <property type="evidence" value="ECO:0007669"/>
    <property type="project" value="UniProtKB-SubCell"/>
</dbReference>
<keyword evidence="10" id="KW-1185">Reference proteome</keyword>
<feature type="chain" id="PRO_5042001703" description="Saposin A-type domain-containing protein" evidence="7">
    <location>
        <begin position="22"/>
        <end position="254"/>
    </location>
</feature>
<evidence type="ECO:0000256" key="3">
    <source>
        <dbReference type="ARBA" id="ARBA00022525"/>
    </source>
</evidence>
<dbReference type="Proteomes" id="UP001283361">
    <property type="component" value="Unassembled WGS sequence"/>
</dbReference>
<evidence type="ECO:0000256" key="7">
    <source>
        <dbReference type="SAM" id="SignalP"/>
    </source>
</evidence>
<feature type="domain" description="Saposin A-type" evidence="8">
    <location>
        <begin position="18"/>
        <end position="58"/>
    </location>
</feature>
<evidence type="ECO:0000256" key="4">
    <source>
        <dbReference type="ARBA" id="ARBA00022729"/>
    </source>
</evidence>
<sequence>MATTTTSLVFVASFLVILAQGAHHCNVPSRFWCDDEEIATRCGVLQQCQEFEWTETSKKVEFALYYESLCHGCRDFINGMLYPHYANLSSIMNLTLVPYGNALERKVGDKWVFTCQHEKQECIGNVIETCAIAIVKDTTKYFPFIHCMENSDENPEEAAKKCSTSIPVPIADILKCSKSEHGNKLEHEMAVKTGALQPPHKHVPWITVNGVHTSAIESDAMKDIVKLVCDTYKGPKPPVCKRSGREVTTIANTG</sequence>
<evidence type="ECO:0000256" key="2">
    <source>
        <dbReference type="ARBA" id="ARBA00005679"/>
    </source>
</evidence>
<dbReference type="Pfam" id="PF02199">
    <property type="entry name" value="SapA"/>
    <property type="match status" value="1"/>
</dbReference>
<keyword evidence="3" id="KW-0964">Secreted</keyword>
<protein>
    <recommendedName>
        <fullName evidence="8">Saposin A-type domain-containing protein</fullName>
    </recommendedName>
</protein>
<organism evidence="9 10">
    <name type="scientific">Elysia crispata</name>
    <name type="common">lettuce slug</name>
    <dbReference type="NCBI Taxonomy" id="231223"/>
    <lineage>
        <taxon>Eukaryota</taxon>
        <taxon>Metazoa</taxon>
        <taxon>Spiralia</taxon>
        <taxon>Lophotrochozoa</taxon>
        <taxon>Mollusca</taxon>
        <taxon>Gastropoda</taxon>
        <taxon>Heterobranchia</taxon>
        <taxon>Euthyneura</taxon>
        <taxon>Panpulmonata</taxon>
        <taxon>Sacoglossa</taxon>
        <taxon>Placobranchoidea</taxon>
        <taxon>Plakobranchidae</taxon>
        <taxon>Elysia</taxon>
    </lineage>
</organism>
<dbReference type="PROSITE" id="PS51110">
    <property type="entry name" value="SAP_A"/>
    <property type="match status" value="1"/>
</dbReference>
<comment type="subcellular location">
    <subcellularLocation>
        <location evidence="1">Secreted</location>
    </subcellularLocation>
</comment>
<dbReference type="EMBL" id="JAWDGP010005925">
    <property type="protein sequence ID" value="KAK3749817.1"/>
    <property type="molecule type" value="Genomic_DNA"/>
</dbReference>
<dbReference type="InterPro" id="IPR004911">
    <property type="entry name" value="Interferon-induced_GILT"/>
</dbReference>
<proteinExistence type="inferred from homology"/>
<dbReference type="Pfam" id="PF03227">
    <property type="entry name" value="GILT"/>
    <property type="match status" value="1"/>
</dbReference>
<comment type="similarity">
    <text evidence="2">Belongs to the GILT family.</text>
</comment>
<dbReference type="InterPro" id="IPR003119">
    <property type="entry name" value="SAP_A"/>
</dbReference>
<dbReference type="PANTHER" id="PTHR13234:SF8">
    <property type="entry name" value="GAMMA-INTERFERON-INDUCIBLE LYSOSOMAL THIOL REDUCTASE"/>
    <property type="match status" value="1"/>
</dbReference>